<dbReference type="PANTHER" id="PTHR42924">
    <property type="entry name" value="EXONUCLEASE"/>
    <property type="match status" value="1"/>
</dbReference>
<name>A0A3A4NI82_ABYX5</name>
<reference evidence="2" key="2">
    <citation type="submission" date="2018-03" db="EMBL/GenBank/DDBJ databases">
        <authorList>
            <person name="Keele B.F."/>
        </authorList>
    </citation>
    <scope>NUCLEOTIDE SEQUENCE</scope>
    <source>
        <strain evidence="2">SURF_5</strain>
    </source>
</reference>
<comment type="caution">
    <text evidence="2">The sequence shown here is derived from an EMBL/GenBank/DDBJ whole genome shotgun (WGS) entry which is preliminary data.</text>
</comment>
<dbReference type="GO" id="GO:0035312">
    <property type="term" value="F:5'-3' DNA exonuclease activity"/>
    <property type="evidence" value="ECO:0007669"/>
    <property type="project" value="TreeGrafter"/>
</dbReference>
<evidence type="ECO:0000259" key="1">
    <source>
        <dbReference type="SMART" id="SM00481"/>
    </source>
</evidence>
<dbReference type="GO" id="GO:0004534">
    <property type="term" value="F:5'-3' RNA exonuclease activity"/>
    <property type="evidence" value="ECO:0007669"/>
    <property type="project" value="TreeGrafter"/>
</dbReference>
<dbReference type="SMART" id="SM00481">
    <property type="entry name" value="POLIIIAc"/>
    <property type="match status" value="1"/>
</dbReference>
<dbReference type="EMBL" id="QZKU01000141">
    <property type="protein sequence ID" value="RJP14864.1"/>
    <property type="molecule type" value="Genomic_DNA"/>
</dbReference>
<dbReference type="InterPro" id="IPR003141">
    <property type="entry name" value="Pol/His_phosphatase_N"/>
</dbReference>
<protein>
    <recommendedName>
        <fullName evidence="1">Polymerase/histidinol phosphatase N-terminal domain-containing protein</fullName>
    </recommendedName>
</protein>
<proteinExistence type="predicted"/>
<reference evidence="2" key="1">
    <citation type="journal article" date="2017" name="ISME J.">
        <title>Energy and carbon metabolisms in a deep terrestrial subsurface fluid microbial community.</title>
        <authorList>
            <person name="Momper L."/>
            <person name="Jungbluth S.P."/>
            <person name="Lee M.D."/>
            <person name="Amend J.P."/>
        </authorList>
    </citation>
    <scope>NUCLEOTIDE SEQUENCE [LARGE SCALE GENOMIC DNA]</scope>
    <source>
        <strain evidence="2">SURF_5</strain>
    </source>
</reference>
<accession>A0A3A4NI82</accession>
<dbReference type="SUPFAM" id="SSF89550">
    <property type="entry name" value="PHP domain-like"/>
    <property type="match status" value="1"/>
</dbReference>
<dbReference type="Proteomes" id="UP000265882">
    <property type="component" value="Unassembled WGS sequence"/>
</dbReference>
<dbReference type="InterPro" id="IPR016195">
    <property type="entry name" value="Pol/histidinol_Pase-like"/>
</dbReference>
<evidence type="ECO:0000313" key="2">
    <source>
        <dbReference type="EMBL" id="RJP14864.1"/>
    </source>
</evidence>
<sequence>MGYRYDCSGKWFKGNVHMHTTRSDGGLTLREGASFYADRGYDFICITDHMVPFVAEEHDERWPLLVLDGVELHGEDERGMLFHVVCLGNVAGVRPDMGLMEALERVRTQGSFLIWAHPHWSSNLVTEGLHHKFHGIEVCNYLSQIGQGKGMGAFHWDLVLERHDPDLLGFAVDDAHFFKDIPAEPGAWIMVNAPEPTEDAIMAAIRKGNFYSSTGPAFTSIMIEKRNRVVIETSPVVHVRLIGPRENAKWRNTLGKEPMTSAHFRIPEEWGYARLEIEDSFGKTAWSNPLLRKKK</sequence>
<feature type="domain" description="Polymerase/histidinol phosphatase N-terminal" evidence="1">
    <location>
        <begin position="14"/>
        <end position="76"/>
    </location>
</feature>
<dbReference type="AlphaFoldDB" id="A0A3A4NI82"/>
<dbReference type="PANTHER" id="PTHR42924:SF3">
    <property type="entry name" value="POLYMERASE_HISTIDINOL PHOSPHATASE N-TERMINAL DOMAIN-CONTAINING PROTEIN"/>
    <property type="match status" value="1"/>
</dbReference>
<organism evidence="2">
    <name type="scientific">Abyssobacteria bacterium (strain SURF_5)</name>
    <dbReference type="NCBI Taxonomy" id="2093360"/>
    <lineage>
        <taxon>Bacteria</taxon>
        <taxon>Pseudomonadati</taxon>
        <taxon>Candidatus Hydrogenedentota</taxon>
        <taxon>Candidatus Abyssobacteria</taxon>
    </lineage>
</organism>
<dbReference type="Gene3D" id="3.20.20.140">
    <property type="entry name" value="Metal-dependent hydrolases"/>
    <property type="match status" value="1"/>
</dbReference>
<dbReference type="InterPro" id="IPR052018">
    <property type="entry name" value="PHP_domain"/>
</dbReference>
<gene>
    <name evidence="2" type="ORF">C4520_20965</name>
</gene>